<dbReference type="InterPro" id="IPR027417">
    <property type="entry name" value="P-loop_NTPase"/>
</dbReference>
<evidence type="ECO:0008006" key="3">
    <source>
        <dbReference type="Google" id="ProtNLM"/>
    </source>
</evidence>
<reference evidence="1 2" key="1">
    <citation type="submission" date="2020-08" db="EMBL/GenBank/DDBJ databases">
        <title>Genomic Encyclopedia of Type Strains, Phase IV (KMG-V): Genome sequencing to study the core and pangenomes of soil and plant-associated prokaryotes.</title>
        <authorList>
            <person name="Whitman W."/>
        </authorList>
    </citation>
    <scope>NUCLEOTIDE SEQUENCE [LARGE SCALE GENOMIC DNA]</scope>
    <source>
        <strain evidence="1 2">SEMIA 4084</strain>
    </source>
</reference>
<dbReference type="EMBL" id="JACHBK010000004">
    <property type="protein sequence ID" value="MBB5535533.1"/>
    <property type="molecule type" value="Genomic_DNA"/>
</dbReference>
<dbReference type="SUPFAM" id="SSF52540">
    <property type="entry name" value="P-loop containing nucleoside triphosphate hydrolases"/>
    <property type="match status" value="1"/>
</dbReference>
<proteinExistence type="predicted"/>
<sequence>MQYLMDQDRGDIALAIDPRMPLAPANPEETGLELSFMLRLAAKCAAEQDTVTPTHLADRMKLPKVLINLLIKELVKLAFLEARGLAGEDVKSDIRYALSTKGMEYAREAARLSQYVGPAPVPLEAFSRQIGLQSIHNERITRARLIESLEGLVLSPSLVGKLGPAMNSGLSILLYGPPGNGKTSIAERTSRLFLQTIWVPYAIEVGGHVITFYDEAVHQATTRETGKPYPKADQRWIECRRPVIKTGGELTLDLLDLTFSEGSTVYEAPMHLKASGGVFIIDDFGRQQVAPQALINRWIVPLERGYDFLSLHTGRKFKVPFDELVVFSTNIAPKDLSDEAGLRRLKYKIYVANPSRDEYIRIFQSYADNVSVEMDIHDLGLFYDRKYNCNLLASCYHPKYLLDFIGSYCEFNALPKVASLEMLERAWDGVFTLD</sequence>
<organism evidence="1 2">
    <name type="scientific">Rhizobium giardinii</name>
    <dbReference type="NCBI Taxonomy" id="56731"/>
    <lineage>
        <taxon>Bacteria</taxon>
        <taxon>Pseudomonadati</taxon>
        <taxon>Pseudomonadota</taxon>
        <taxon>Alphaproteobacteria</taxon>
        <taxon>Hyphomicrobiales</taxon>
        <taxon>Rhizobiaceae</taxon>
        <taxon>Rhizobium/Agrobacterium group</taxon>
        <taxon>Rhizobium</taxon>
    </lineage>
</organism>
<evidence type="ECO:0000313" key="1">
    <source>
        <dbReference type="EMBL" id="MBB5535533.1"/>
    </source>
</evidence>
<evidence type="ECO:0000313" key="2">
    <source>
        <dbReference type="Proteomes" id="UP000585507"/>
    </source>
</evidence>
<dbReference type="AlphaFoldDB" id="A0A7W8X9E6"/>
<name>A0A7W8X9E6_9HYPH</name>
<accession>A0A7W8X9E6</accession>
<gene>
    <name evidence="1" type="ORF">GGD55_002227</name>
</gene>
<comment type="caution">
    <text evidence="1">The sequence shown here is derived from an EMBL/GenBank/DDBJ whole genome shotgun (WGS) entry which is preliminary data.</text>
</comment>
<keyword evidence="2" id="KW-1185">Reference proteome</keyword>
<dbReference type="RefSeq" id="WP_026203743.1">
    <property type="nucleotide sequence ID" value="NZ_JACHBK010000004.1"/>
</dbReference>
<protein>
    <recommendedName>
        <fullName evidence="3">AAA family ATPase</fullName>
    </recommendedName>
</protein>
<dbReference type="Proteomes" id="UP000585507">
    <property type="component" value="Unassembled WGS sequence"/>
</dbReference>
<dbReference type="Gene3D" id="3.40.50.300">
    <property type="entry name" value="P-loop containing nucleotide triphosphate hydrolases"/>
    <property type="match status" value="1"/>
</dbReference>